<feature type="compositionally biased region" description="Low complexity" evidence="1">
    <location>
        <begin position="167"/>
        <end position="178"/>
    </location>
</feature>
<sequence>MQGPSATAAVTHGMEGTKGREARRGRRGGMEGGNVAMQCQAQQQHGGDSRAAVMQAAPCCHRREGEGEGCSGSDGCECSRGGGRGAGVPGHQAAYTGPQGWHAKRGVSMLTGAGGREGLGGDQQFSCVGSAGCRQVGWAELPAEGVGRGLASTVAPHTPQAHIHLSTPAAAPAAAATPPAAPPATPPATPPAAPAAPAAAPPAGLHAPAPVR</sequence>
<gene>
    <name evidence="2" type="ORF">HaLaN_19951</name>
</gene>
<protein>
    <submittedName>
        <fullName evidence="2">Uncharacterized protein</fullName>
    </submittedName>
</protein>
<dbReference type="AlphaFoldDB" id="A0A699ZW50"/>
<dbReference type="Proteomes" id="UP000485058">
    <property type="component" value="Unassembled WGS sequence"/>
</dbReference>
<comment type="caution">
    <text evidence="2">The sequence shown here is derived from an EMBL/GenBank/DDBJ whole genome shotgun (WGS) entry which is preliminary data.</text>
</comment>
<dbReference type="EMBL" id="BLLF01002048">
    <property type="protein sequence ID" value="GFH22478.1"/>
    <property type="molecule type" value="Genomic_DNA"/>
</dbReference>
<evidence type="ECO:0000313" key="3">
    <source>
        <dbReference type="Proteomes" id="UP000485058"/>
    </source>
</evidence>
<feature type="region of interest" description="Disordered" evidence="1">
    <location>
        <begin position="1"/>
        <end position="32"/>
    </location>
</feature>
<feature type="compositionally biased region" description="Pro residues" evidence="1">
    <location>
        <begin position="179"/>
        <end position="194"/>
    </location>
</feature>
<accession>A0A699ZW50</accession>
<reference evidence="2 3" key="1">
    <citation type="submission" date="2020-02" db="EMBL/GenBank/DDBJ databases">
        <title>Draft genome sequence of Haematococcus lacustris strain NIES-144.</title>
        <authorList>
            <person name="Morimoto D."/>
            <person name="Nakagawa S."/>
            <person name="Yoshida T."/>
            <person name="Sawayama S."/>
        </authorList>
    </citation>
    <scope>NUCLEOTIDE SEQUENCE [LARGE SCALE GENOMIC DNA]</scope>
    <source>
        <strain evidence="2 3">NIES-144</strain>
    </source>
</reference>
<evidence type="ECO:0000313" key="2">
    <source>
        <dbReference type="EMBL" id="GFH22478.1"/>
    </source>
</evidence>
<proteinExistence type="predicted"/>
<feature type="region of interest" description="Disordered" evidence="1">
    <location>
        <begin position="166"/>
        <end position="212"/>
    </location>
</feature>
<name>A0A699ZW50_HAELA</name>
<keyword evidence="3" id="KW-1185">Reference proteome</keyword>
<organism evidence="2 3">
    <name type="scientific">Haematococcus lacustris</name>
    <name type="common">Green alga</name>
    <name type="synonym">Haematococcus pluvialis</name>
    <dbReference type="NCBI Taxonomy" id="44745"/>
    <lineage>
        <taxon>Eukaryota</taxon>
        <taxon>Viridiplantae</taxon>
        <taxon>Chlorophyta</taxon>
        <taxon>core chlorophytes</taxon>
        <taxon>Chlorophyceae</taxon>
        <taxon>CS clade</taxon>
        <taxon>Chlamydomonadales</taxon>
        <taxon>Haematococcaceae</taxon>
        <taxon>Haematococcus</taxon>
    </lineage>
</organism>
<evidence type="ECO:0000256" key="1">
    <source>
        <dbReference type="SAM" id="MobiDB-lite"/>
    </source>
</evidence>